<sequence length="252" mass="26342">MSIITEHGVGFWALAVLASMLVGMSKGGLPVVGMLGVPVLALVLPPVMAAGVLLPVFVVSDMFGLWAYRHAFDRRVVAILAAGATLGVALGGATASSVPEWIVTLLIGLIGASFAASMLLRRAATPVARPARTGSGLFWGLLTGFTSFVSHAGAPPYQVYVQPLGLPKAVFAGTTTVLFAYVNAIKLIPYYLLGQLSGENLHIAAVLLLPAAAAVFLGVKLVKIIPTALFYRLVTWALLLISLRLIWQGLLG</sequence>
<keyword evidence="6 8" id="KW-1133">Transmembrane helix</keyword>
<accession>A0A212ASI4</accession>
<dbReference type="InterPro" id="IPR002781">
    <property type="entry name" value="TM_pro_TauE-like"/>
</dbReference>
<dbReference type="Pfam" id="PF01925">
    <property type="entry name" value="TauE"/>
    <property type="match status" value="1"/>
</dbReference>
<keyword evidence="12" id="KW-1185">Reference proteome</keyword>
<comment type="subcellular location">
    <subcellularLocation>
        <location evidence="1 8">Cell membrane</location>
        <topology evidence="1 8">Multi-pass membrane protein</topology>
    </subcellularLocation>
</comment>
<keyword evidence="7 8" id="KW-0472">Membrane</keyword>
<keyword evidence="3" id="KW-0813">Transport</keyword>
<dbReference type="PANTHER" id="PTHR30269">
    <property type="entry name" value="TRANSMEMBRANE PROTEIN YFCA"/>
    <property type="match status" value="1"/>
</dbReference>
<feature type="transmembrane region" description="Helical" evidence="8">
    <location>
        <begin position="101"/>
        <end position="124"/>
    </location>
</feature>
<evidence type="ECO:0000256" key="5">
    <source>
        <dbReference type="ARBA" id="ARBA00022692"/>
    </source>
</evidence>
<comment type="caution">
    <text evidence="10">The sequence shown here is derived from an EMBL/GenBank/DDBJ whole genome shotgun (WGS) entry which is preliminary data.</text>
</comment>
<feature type="transmembrane region" description="Helical" evidence="8">
    <location>
        <begin position="136"/>
        <end position="157"/>
    </location>
</feature>
<evidence type="ECO:0000256" key="7">
    <source>
        <dbReference type="ARBA" id="ARBA00023136"/>
    </source>
</evidence>
<reference evidence="11 12" key="1">
    <citation type="submission" date="2016-11" db="EMBL/GenBank/DDBJ databases">
        <title>Comparison of Traditional DNA-DNA Hybridization with In Silico Genomic Analysis.</title>
        <authorList>
            <person name="Nicholson A.C."/>
            <person name="Sammons S."/>
            <person name="Humrighouse B.W."/>
            <person name="Graziano J."/>
            <person name="Lasker B."/>
            <person name="Whitney A.M."/>
            <person name="Mcquiston J.R."/>
        </authorList>
    </citation>
    <scope>NUCLEOTIDE SEQUENCE [LARGE SCALE GENOMIC DNA]</scope>
    <source>
        <strain evidence="9 12">H1892</strain>
        <strain evidence="10 11">H2381</strain>
    </source>
</reference>
<evidence type="ECO:0000256" key="2">
    <source>
        <dbReference type="ARBA" id="ARBA00009142"/>
    </source>
</evidence>
<dbReference type="InterPro" id="IPR052017">
    <property type="entry name" value="TSUP"/>
</dbReference>
<comment type="similarity">
    <text evidence="2 8">Belongs to the 4-toluene sulfonate uptake permease (TSUP) (TC 2.A.102) family.</text>
</comment>
<dbReference type="PANTHER" id="PTHR30269:SF37">
    <property type="entry name" value="MEMBRANE TRANSPORTER PROTEIN"/>
    <property type="match status" value="1"/>
</dbReference>
<feature type="transmembrane region" description="Helical" evidence="8">
    <location>
        <begin position="75"/>
        <end position="95"/>
    </location>
</feature>
<evidence type="ECO:0000313" key="12">
    <source>
        <dbReference type="Proteomes" id="UP000214673"/>
    </source>
</evidence>
<dbReference type="EMBL" id="NIPX01000007">
    <property type="protein sequence ID" value="OWJ84461.1"/>
    <property type="molecule type" value="Genomic_DNA"/>
</dbReference>
<dbReference type="OrthoDB" id="7028171at2"/>
<evidence type="ECO:0000313" key="9">
    <source>
        <dbReference type="EMBL" id="OWJ75305.1"/>
    </source>
</evidence>
<feature type="transmembrane region" description="Helical" evidence="8">
    <location>
        <begin position="228"/>
        <end position="247"/>
    </location>
</feature>
<proteinExistence type="inferred from homology"/>
<dbReference type="GO" id="GO:0005886">
    <property type="term" value="C:plasma membrane"/>
    <property type="evidence" value="ECO:0007669"/>
    <property type="project" value="UniProtKB-SubCell"/>
</dbReference>
<feature type="transmembrane region" description="Helical" evidence="8">
    <location>
        <begin position="12"/>
        <end position="41"/>
    </location>
</feature>
<evidence type="ECO:0000256" key="6">
    <source>
        <dbReference type="ARBA" id="ARBA00022989"/>
    </source>
</evidence>
<name>A0A212ASI4_9RHOB</name>
<feature type="transmembrane region" description="Helical" evidence="8">
    <location>
        <begin position="169"/>
        <end position="193"/>
    </location>
</feature>
<dbReference type="Proteomes" id="UP000196640">
    <property type="component" value="Unassembled WGS sequence"/>
</dbReference>
<gene>
    <name evidence="10" type="ORF">CDV52_07160</name>
    <name evidence="9" type="ORF">CDV53_11325</name>
</gene>
<keyword evidence="4 8" id="KW-1003">Cell membrane</keyword>
<dbReference type="STRING" id="366616.CG51_02610"/>
<dbReference type="AlphaFoldDB" id="A0A212ASI4"/>
<evidence type="ECO:0000313" key="11">
    <source>
        <dbReference type="Proteomes" id="UP000196640"/>
    </source>
</evidence>
<evidence type="ECO:0000256" key="3">
    <source>
        <dbReference type="ARBA" id="ARBA00022448"/>
    </source>
</evidence>
<evidence type="ECO:0000256" key="1">
    <source>
        <dbReference type="ARBA" id="ARBA00004651"/>
    </source>
</evidence>
<feature type="transmembrane region" description="Helical" evidence="8">
    <location>
        <begin position="200"/>
        <end position="222"/>
    </location>
</feature>
<dbReference type="Proteomes" id="UP000214673">
    <property type="component" value="Unassembled WGS sequence"/>
</dbReference>
<protein>
    <recommendedName>
        <fullName evidence="8">Probable membrane transporter protein</fullName>
    </recommendedName>
</protein>
<evidence type="ECO:0000256" key="8">
    <source>
        <dbReference type="RuleBase" id="RU363041"/>
    </source>
</evidence>
<keyword evidence="5 8" id="KW-0812">Transmembrane</keyword>
<dbReference type="RefSeq" id="WP_035744645.1">
    <property type="nucleotide sequence ID" value="NZ_CALUEG010000002.1"/>
</dbReference>
<evidence type="ECO:0000313" key="10">
    <source>
        <dbReference type="EMBL" id="OWJ84461.1"/>
    </source>
</evidence>
<organism evidence="10 11">
    <name type="scientific">Haematobacter missouriensis</name>
    <dbReference type="NCBI Taxonomy" id="366616"/>
    <lineage>
        <taxon>Bacteria</taxon>
        <taxon>Pseudomonadati</taxon>
        <taxon>Pseudomonadota</taxon>
        <taxon>Alphaproteobacteria</taxon>
        <taxon>Rhodobacterales</taxon>
        <taxon>Paracoccaceae</taxon>
        <taxon>Haematobacter</taxon>
    </lineage>
</organism>
<dbReference type="EMBL" id="NIPV01000038">
    <property type="protein sequence ID" value="OWJ75305.1"/>
    <property type="molecule type" value="Genomic_DNA"/>
</dbReference>
<evidence type="ECO:0000256" key="4">
    <source>
        <dbReference type="ARBA" id="ARBA00022475"/>
    </source>
</evidence>